<gene>
    <name evidence="1" type="ORF">KQX54_021095</name>
</gene>
<comment type="caution">
    <text evidence="1">The sequence shown here is derived from an EMBL/GenBank/DDBJ whole genome shotgun (WGS) entry which is preliminary data.</text>
</comment>
<dbReference type="EMBL" id="JAHXZJ010002609">
    <property type="protein sequence ID" value="KAH0541121.1"/>
    <property type="molecule type" value="Genomic_DNA"/>
</dbReference>
<sequence>MSKHAYKTGKNDAKLLATALTDALDTPLEPGVLVDAFQVRKKAHAKGAQHGGGSTGSRSLVIVFNNKDFCKKLVAAKKSKPNLTAKEVDGSFADTKVYVNHRQPVQLYHLRDRLLQAFPQVQRRHVWIADAAVFMRKSDDCRPIKILPSTDLQKIVI</sequence>
<evidence type="ECO:0000313" key="1">
    <source>
        <dbReference type="EMBL" id="KAH0541121.1"/>
    </source>
</evidence>
<name>A0AAV7I3V2_COTGL</name>
<dbReference type="Proteomes" id="UP000826195">
    <property type="component" value="Unassembled WGS sequence"/>
</dbReference>
<protein>
    <submittedName>
        <fullName evidence="1">Uncharacterized protein</fullName>
    </submittedName>
</protein>
<accession>A0AAV7I3V2</accession>
<proteinExistence type="predicted"/>
<organism evidence="1 2">
    <name type="scientific">Cotesia glomerata</name>
    <name type="common">Lepidopteran parasitic wasp</name>
    <name type="synonym">Apanteles glomeratus</name>
    <dbReference type="NCBI Taxonomy" id="32391"/>
    <lineage>
        <taxon>Eukaryota</taxon>
        <taxon>Metazoa</taxon>
        <taxon>Ecdysozoa</taxon>
        <taxon>Arthropoda</taxon>
        <taxon>Hexapoda</taxon>
        <taxon>Insecta</taxon>
        <taxon>Pterygota</taxon>
        <taxon>Neoptera</taxon>
        <taxon>Endopterygota</taxon>
        <taxon>Hymenoptera</taxon>
        <taxon>Apocrita</taxon>
        <taxon>Ichneumonoidea</taxon>
        <taxon>Braconidae</taxon>
        <taxon>Microgastrinae</taxon>
        <taxon>Cotesia</taxon>
    </lineage>
</organism>
<dbReference type="AlphaFoldDB" id="A0AAV7I3V2"/>
<reference evidence="1 2" key="1">
    <citation type="journal article" date="2021" name="J. Hered.">
        <title>A chromosome-level genome assembly of the parasitoid wasp, Cotesia glomerata (Hymenoptera: Braconidae).</title>
        <authorList>
            <person name="Pinto B.J."/>
            <person name="Weis J.J."/>
            <person name="Gamble T."/>
            <person name="Ode P.J."/>
            <person name="Paul R."/>
            <person name="Zaspel J.M."/>
        </authorList>
    </citation>
    <scope>NUCLEOTIDE SEQUENCE [LARGE SCALE GENOMIC DNA]</scope>
    <source>
        <strain evidence="1">CgM1</strain>
    </source>
</reference>
<evidence type="ECO:0000313" key="2">
    <source>
        <dbReference type="Proteomes" id="UP000826195"/>
    </source>
</evidence>
<keyword evidence="2" id="KW-1185">Reference proteome</keyword>